<reference evidence="1" key="1">
    <citation type="submission" date="2022-06" db="EMBL/GenBank/DDBJ databases">
        <title>Genomic Encyclopedia of Archaeal and Bacterial Type Strains, Phase II (KMG-II): from individual species to whole genera.</title>
        <authorList>
            <person name="Goeker M."/>
        </authorList>
    </citation>
    <scope>NUCLEOTIDE SEQUENCE</scope>
    <source>
        <strain evidence="1">DSM 43935</strain>
    </source>
</reference>
<dbReference type="EMBL" id="JAMTCK010000017">
    <property type="protein sequence ID" value="MCP2169193.1"/>
    <property type="molecule type" value="Genomic_DNA"/>
</dbReference>
<gene>
    <name evidence="1" type="ORF">LX83_006077</name>
</gene>
<evidence type="ECO:0000313" key="2">
    <source>
        <dbReference type="Proteomes" id="UP001206128"/>
    </source>
</evidence>
<dbReference type="AlphaFoldDB" id="A0AAE3KNX7"/>
<keyword evidence="2" id="KW-1185">Reference proteome</keyword>
<organism evidence="1 2">
    <name type="scientific">Goodfellowiella coeruleoviolacea</name>
    <dbReference type="NCBI Taxonomy" id="334858"/>
    <lineage>
        <taxon>Bacteria</taxon>
        <taxon>Bacillati</taxon>
        <taxon>Actinomycetota</taxon>
        <taxon>Actinomycetes</taxon>
        <taxon>Pseudonocardiales</taxon>
        <taxon>Pseudonocardiaceae</taxon>
        <taxon>Goodfellowiella</taxon>
    </lineage>
</organism>
<name>A0AAE3KNX7_9PSEU</name>
<sequence length="143" mass="15533">MWIVMRRNPGDVPDEPVAVFAENHRAEAERVATELGPGHDVQPVRMLAPGSGHRVLTTWACDVVVRPGQPNVGEPYRLDGAAQVWVPGEPEPVQVGVRVDHEASTLEQQVTGRRVRYATAYAEGPAQVRGLARAWAQGVAESL</sequence>
<protein>
    <submittedName>
        <fullName evidence="1">Uncharacterized protein</fullName>
    </submittedName>
</protein>
<accession>A0AAE3KNX7</accession>
<dbReference type="Proteomes" id="UP001206128">
    <property type="component" value="Unassembled WGS sequence"/>
</dbReference>
<evidence type="ECO:0000313" key="1">
    <source>
        <dbReference type="EMBL" id="MCP2169193.1"/>
    </source>
</evidence>
<comment type="caution">
    <text evidence="1">The sequence shown here is derived from an EMBL/GenBank/DDBJ whole genome shotgun (WGS) entry which is preliminary data.</text>
</comment>
<proteinExistence type="predicted"/>